<dbReference type="Proteomes" id="UP001642502">
    <property type="component" value="Unassembled WGS sequence"/>
</dbReference>
<comment type="function">
    <text evidence="7">Recruits the lipid transfer protein VPS13 to endosomal and vacuolar membranes.</text>
</comment>
<comment type="similarity">
    <text evidence="3">Belongs to the YPT35 family.</text>
</comment>
<evidence type="ECO:0000313" key="12">
    <source>
        <dbReference type="EMBL" id="CAK7269131.1"/>
    </source>
</evidence>
<evidence type="ECO:0000313" key="13">
    <source>
        <dbReference type="Proteomes" id="UP001642502"/>
    </source>
</evidence>
<feature type="domain" description="PX" evidence="11">
    <location>
        <begin position="387"/>
        <end position="511"/>
    </location>
</feature>
<dbReference type="InterPro" id="IPR037917">
    <property type="entry name" value="Ypt35_PX"/>
</dbReference>
<evidence type="ECO:0000259" key="11">
    <source>
        <dbReference type="PROSITE" id="PS50195"/>
    </source>
</evidence>
<comment type="subcellular location">
    <subcellularLocation>
        <location evidence="2">Endosome</location>
    </subcellularLocation>
    <subcellularLocation>
        <location evidence="1">Vacuole membrane</location>
        <topology evidence="1">Peripheral membrane protein</topology>
    </subcellularLocation>
</comment>
<keyword evidence="6" id="KW-0472">Membrane</keyword>
<evidence type="ECO:0000256" key="1">
    <source>
        <dbReference type="ARBA" id="ARBA00004148"/>
    </source>
</evidence>
<accession>A0ABP0DQR1</accession>
<feature type="region of interest" description="Disordered" evidence="10">
    <location>
        <begin position="1"/>
        <end position="298"/>
    </location>
</feature>
<protein>
    <recommendedName>
        <fullName evidence="8">Endosomal/vacuolar adapter protein YPT35</fullName>
    </recommendedName>
    <alternativeName>
        <fullName evidence="9">PX domain-containing protein YPT35</fullName>
    </alternativeName>
</protein>
<dbReference type="PROSITE" id="PS50195">
    <property type="entry name" value="PX"/>
    <property type="match status" value="1"/>
</dbReference>
<keyword evidence="5" id="KW-0967">Endosome</keyword>
<dbReference type="EMBL" id="CAWUON010000044">
    <property type="protein sequence ID" value="CAK7269131.1"/>
    <property type="molecule type" value="Genomic_DNA"/>
</dbReference>
<feature type="compositionally biased region" description="Low complexity" evidence="10">
    <location>
        <begin position="254"/>
        <end position="280"/>
    </location>
</feature>
<feature type="compositionally biased region" description="Low complexity" evidence="10">
    <location>
        <begin position="356"/>
        <end position="371"/>
    </location>
</feature>
<evidence type="ECO:0000256" key="5">
    <source>
        <dbReference type="ARBA" id="ARBA00022753"/>
    </source>
</evidence>
<dbReference type="PANTHER" id="PTHR22775">
    <property type="entry name" value="SORTING NEXIN"/>
    <property type="match status" value="1"/>
</dbReference>
<dbReference type="SMART" id="SM00312">
    <property type="entry name" value="PX"/>
    <property type="match status" value="1"/>
</dbReference>
<dbReference type="InterPro" id="IPR036871">
    <property type="entry name" value="PX_dom_sf"/>
</dbReference>
<feature type="compositionally biased region" description="Low complexity" evidence="10">
    <location>
        <begin position="178"/>
        <end position="191"/>
    </location>
</feature>
<feature type="region of interest" description="Disordered" evidence="10">
    <location>
        <begin position="310"/>
        <end position="372"/>
    </location>
</feature>
<evidence type="ECO:0000256" key="3">
    <source>
        <dbReference type="ARBA" id="ARBA00007426"/>
    </source>
</evidence>
<keyword evidence="4" id="KW-0926">Vacuole</keyword>
<evidence type="ECO:0000256" key="10">
    <source>
        <dbReference type="SAM" id="MobiDB-lite"/>
    </source>
</evidence>
<evidence type="ECO:0000256" key="7">
    <source>
        <dbReference type="ARBA" id="ARBA00033728"/>
    </source>
</evidence>
<reference evidence="12 13" key="1">
    <citation type="submission" date="2024-01" db="EMBL/GenBank/DDBJ databases">
        <authorList>
            <person name="Allen C."/>
            <person name="Tagirdzhanova G."/>
        </authorList>
    </citation>
    <scope>NUCLEOTIDE SEQUENCE [LARGE SCALE GENOMIC DNA]</scope>
    <source>
        <strain evidence="12 13">CBS 119000</strain>
    </source>
</reference>
<feature type="compositionally biased region" description="Basic and acidic residues" evidence="10">
    <location>
        <begin position="203"/>
        <end position="214"/>
    </location>
</feature>
<dbReference type="SUPFAM" id="SSF64268">
    <property type="entry name" value="PX domain"/>
    <property type="match status" value="1"/>
</dbReference>
<organism evidence="12 13">
    <name type="scientific">Sporothrix epigloea</name>
    <dbReference type="NCBI Taxonomy" id="1892477"/>
    <lineage>
        <taxon>Eukaryota</taxon>
        <taxon>Fungi</taxon>
        <taxon>Dikarya</taxon>
        <taxon>Ascomycota</taxon>
        <taxon>Pezizomycotina</taxon>
        <taxon>Sordariomycetes</taxon>
        <taxon>Sordariomycetidae</taxon>
        <taxon>Ophiostomatales</taxon>
        <taxon>Ophiostomataceae</taxon>
        <taxon>Sporothrix</taxon>
    </lineage>
</organism>
<evidence type="ECO:0000256" key="6">
    <source>
        <dbReference type="ARBA" id="ARBA00023136"/>
    </source>
</evidence>
<proteinExistence type="inferred from homology"/>
<feature type="compositionally biased region" description="Basic and acidic residues" evidence="10">
    <location>
        <begin position="27"/>
        <end position="38"/>
    </location>
</feature>
<gene>
    <name evidence="12" type="ORF">SEPCBS119000_003412</name>
</gene>
<evidence type="ECO:0000256" key="2">
    <source>
        <dbReference type="ARBA" id="ARBA00004177"/>
    </source>
</evidence>
<dbReference type="Gene3D" id="3.30.1520.10">
    <property type="entry name" value="Phox-like domain"/>
    <property type="match status" value="1"/>
</dbReference>
<dbReference type="InterPro" id="IPR001683">
    <property type="entry name" value="PX_dom"/>
</dbReference>
<evidence type="ECO:0000256" key="4">
    <source>
        <dbReference type="ARBA" id="ARBA00022554"/>
    </source>
</evidence>
<dbReference type="Pfam" id="PF00787">
    <property type="entry name" value="PX"/>
    <property type="match status" value="1"/>
</dbReference>
<evidence type="ECO:0000256" key="9">
    <source>
        <dbReference type="ARBA" id="ARBA00033785"/>
    </source>
</evidence>
<comment type="caution">
    <text evidence="12">The sequence shown here is derived from an EMBL/GenBank/DDBJ whole genome shotgun (WGS) entry which is preliminary data.</text>
</comment>
<sequence length="511" mass="53338">MASSSTASVPAAQPKRDESPIGSPARQDTDFATERRAADAGSNTTEHCEIYSGQNASPDILGSPPKKNEDDEGEHAPVSPNCEPDGAVAVNDAAPESSDHESRGTNSPTAAPDTDSTRLQSPSRADARPAEPNVEAAQHEADSELLAQHPRAAPVTATLGTAEAITEMAPEPIRDNASDAATATTPLLAPYASPPVPPPYWTHSRDGSQEDSSQRGRAGFDAAGLAPTAPSAKKPSGAVSMFNAPFLRRREGSSRSPAATSSSSSPASRPATSTTQPRSLTGGGGRHHHRETSSSTLDFQANIITLQDNEVSDEEEGGANNDFLANGSALSTEPPAAGWPSPEARTSSAGAHDSLAPTPSAPATRTASHSSKANRCWARRIDITDHTIIGAGGGGNKAALPKMGAFVVWTIRVQTLDSTAGAAQPSAATGHSFCVYKRYSEFDTLRQRLVASFPQARGGGALPPLPPKTVLGNFRPEFLEKRRSGLQYFLNCILLNPEFAGSPVLQDFLFA</sequence>
<dbReference type="CDD" id="cd07280">
    <property type="entry name" value="PX_YPT35"/>
    <property type="match status" value="1"/>
</dbReference>
<name>A0ABP0DQR1_9PEZI</name>
<keyword evidence="13" id="KW-1185">Reference proteome</keyword>
<evidence type="ECO:0000256" key="8">
    <source>
        <dbReference type="ARBA" id="ARBA00033774"/>
    </source>
</evidence>
<dbReference type="PANTHER" id="PTHR22775:SF3">
    <property type="entry name" value="SORTING NEXIN-13"/>
    <property type="match status" value="1"/>
</dbReference>